<reference evidence="2 3" key="1">
    <citation type="submission" date="2021-11" db="EMBL/GenBank/DDBJ databases">
        <title>Genome sequence.</title>
        <authorList>
            <person name="Sun Q."/>
        </authorList>
    </citation>
    <scope>NUCLEOTIDE SEQUENCE [LARGE SCALE GENOMIC DNA]</scope>
    <source>
        <strain evidence="2 3">KCTC 12005</strain>
    </source>
</reference>
<accession>A0AAW4XXR1</accession>
<feature type="signal peptide" evidence="1">
    <location>
        <begin position="1"/>
        <end position="22"/>
    </location>
</feature>
<feature type="chain" id="PRO_5043913236" evidence="1">
    <location>
        <begin position="23"/>
        <end position="146"/>
    </location>
</feature>
<protein>
    <submittedName>
        <fullName evidence="2">Excinuclease ATPase subunit</fullName>
    </submittedName>
</protein>
<sequence length="146" mass="15124">MNALKYACALLLVCGSLGAAHARDTQLLVPLDEVIQMGLADGKLDGSVTFHLSGAAAPAVKEALGDDVSNKKTNGVGKDDLTACRWAALSALIAFQASAKKRGADAVVDMHSVYKGNNVKDPVNFECHAGNIVVGVALKGSYAKTR</sequence>
<evidence type="ECO:0000313" key="3">
    <source>
        <dbReference type="Proteomes" id="UP001199260"/>
    </source>
</evidence>
<dbReference type="Proteomes" id="UP001199260">
    <property type="component" value="Unassembled WGS sequence"/>
</dbReference>
<evidence type="ECO:0000256" key="1">
    <source>
        <dbReference type="SAM" id="SignalP"/>
    </source>
</evidence>
<gene>
    <name evidence="2" type="ORF">LPW39_14720</name>
</gene>
<proteinExistence type="predicted"/>
<dbReference type="EMBL" id="JAJNCT010000020">
    <property type="protein sequence ID" value="MCD2166374.1"/>
    <property type="molecule type" value="Genomic_DNA"/>
</dbReference>
<keyword evidence="1" id="KW-0732">Signal</keyword>
<keyword evidence="3" id="KW-1185">Reference proteome</keyword>
<name>A0AAW4XXR1_9BURK</name>
<evidence type="ECO:0000313" key="2">
    <source>
        <dbReference type="EMBL" id="MCD2166374.1"/>
    </source>
</evidence>
<comment type="caution">
    <text evidence="2">The sequence shown here is derived from an EMBL/GenBank/DDBJ whole genome shotgun (WGS) entry which is preliminary data.</text>
</comment>
<organism evidence="2 3">
    <name type="scientific">Comamonas koreensis</name>
    <dbReference type="NCBI Taxonomy" id="160825"/>
    <lineage>
        <taxon>Bacteria</taxon>
        <taxon>Pseudomonadati</taxon>
        <taxon>Pseudomonadota</taxon>
        <taxon>Betaproteobacteria</taxon>
        <taxon>Burkholderiales</taxon>
        <taxon>Comamonadaceae</taxon>
        <taxon>Comamonas</taxon>
    </lineage>
</organism>
<dbReference type="AlphaFoldDB" id="A0AAW4XXR1"/>
<dbReference type="RefSeq" id="WP_230776440.1">
    <property type="nucleotide sequence ID" value="NZ_JAJNCT010000020.1"/>
</dbReference>